<dbReference type="AlphaFoldDB" id="A0A4P0XWY4"/>
<protein>
    <submittedName>
        <fullName evidence="1">Response regulator (Activator) in two-component regulatory system wtih UhpB</fullName>
    </submittedName>
</protein>
<name>A0A4P0XWY4_KLEPN</name>
<evidence type="ECO:0000313" key="1">
    <source>
        <dbReference type="EMBL" id="VTM52603.1"/>
    </source>
</evidence>
<dbReference type="Proteomes" id="UP000507695">
    <property type="component" value="Unassembled WGS sequence"/>
</dbReference>
<gene>
    <name evidence="1" type="ORF">NCTC9183_02125</name>
</gene>
<organism evidence="1">
    <name type="scientific">Klebsiella pneumoniae</name>
    <dbReference type="NCBI Taxonomy" id="573"/>
    <lineage>
        <taxon>Bacteria</taxon>
        <taxon>Pseudomonadati</taxon>
        <taxon>Pseudomonadota</taxon>
        <taxon>Gammaproteobacteria</taxon>
        <taxon>Enterobacterales</taxon>
        <taxon>Enterobacteriaceae</taxon>
        <taxon>Klebsiella/Raoultella group</taxon>
        <taxon>Klebsiella</taxon>
        <taxon>Klebsiella pneumoniae complex</taxon>
    </lineage>
</organism>
<accession>A0A4P0XWY4</accession>
<reference evidence="1" key="1">
    <citation type="submission" date="2019-04" db="EMBL/GenBank/DDBJ databases">
        <authorList>
            <consortium name="Pathogen Informatics"/>
        </authorList>
    </citation>
    <scope>NUCLEOTIDE SEQUENCE</scope>
    <source>
        <strain evidence="1">NCTC9183</strain>
    </source>
</reference>
<sequence>MHSVFMPGGHYVDLHCGFRIFNIALKAYINEPNSKPLDIKEILCYPFSGQSEMFYTFFATDAGARLSTILIDYSSVSIEVLQVALSLKSFNPLIRIFIFAKSGYPLSELERSLAIVLGAEFITSFAGLSAALARGPRLTSPPADKLYIAIPDSYNLTRKETFLISLLMGGMPLCHVASTMQLTIKRVYYYRSRRP</sequence>
<proteinExistence type="predicted"/>
<dbReference type="EMBL" id="CABDVL010000003">
    <property type="protein sequence ID" value="VTM52603.1"/>
    <property type="molecule type" value="Genomic_DNA"/>
</dbReference>